<dbReference type="GO" id="GO:0005092">
    <property type="term" value="F:GDP-dissociation inhibitor activity"/>
    <property type="evidence" value="ECO:0007669"/>
    <property type="project" value="TreeGrafter"/>
</dbReference>
<evidence type="ECO:0000256" key="4">
    <source>
        <dbReference type="ARBA" id="ARBA00022490"/>
    </source>
</evidence>
<evidence type="ECO:0000256" key="9">
    <source>
        <dbReference type="SAM" id="MobiDB-lite"/>
    </source>
</evidence>
<feature type="region of interest" description="Disordered" evidence="9">
    <location>
        <begin position="235"/>
        <end position="261"/>
    </location>
</feature>
<protein>
    <submittedName>
        <fullName evidence="11 12">G-protein-signaling modulator 1-like isoform X1</fullName>
    </submittedName>
</protein>
<dbReference type="PANTHER" id="PTHR45954">
    <property type="entry name" value="LD33695P"/>
    <property type="match status" value="1"/>
</dbReference>
<evidence type="ECO:0000256" key="5">
    <source>
        <dbReference type="ARBA" id="ARBA00022553"/>
    </source>
</evidence>
<dbReference type="GO" id="GO:0001965">
    <property type="term" value="F:G-protein alpha-subunit binding"/>
    <property type="evidence" value="ECO:0007669"/>
    <property type="project" value="TreeGrafter"/>
</dbReference>
<evidence type="ECO:0000313" key="10">
    <source>
        <dbReference type="Proteomes" id="UP000192220"/>
    </source>
</evidence>
<evidence type="ECO:0000256" key="2">
    <source>
        <dbReference type="ARBA" id="ARBA00004496"/>
    </source>
</evidence>
<evidence type="ECO:0000256" key="6">
    <source>
        <dbReference type="ARBA" id="ARBA00022737"/>
    </source>
</evidence>
<feature type="compositionally biased region" description="Polar residues" evidence="9">
    <location>
        <begin position="7"/>
        <end position="17"/>
    </location>
</feature>
<gene>
    <name evidence="11 12" type="primary">LOC106532128</name>
</gene>
<comment type="subcellular location">
    <subcellularLocation>
        <location evidence="2">Cytoplasm</location>
    </subcellularLocation>
    <subcellularLocation>
        <location evidence="1">Membrane</location>
    </subcellularLocation>
</comment>
<dbReference type="AlphaFoldDB" id="A0A2I4CUB7"/>
<evidence type="ECO:0000256" key="8">
    <source>
        <dbReference type="ARBA" id="ARBA00023136"/>
    </source>
</evidence>
<evidence type="ECO:0000256" key="7">
    <source>
        <dbReference type="ARBA" id="ARBA00022803"/>
    </source>
</evidence>
<feature type="compositionally biased region" description="Low complexity" evidence="9">
    <location>
        <begin position="57"/>
        <end position="87"/>
    </location>
</feature>
<feature type="compositionally biased region" description="Polar residues" evidence="9">
    <location>
        <begin position="89"/>
        <end position="98"/>
    </location>
</feature>
<keyword evidence="6" id="KW-0677">Repeat</keyword>
<keyword evidence="8" id="KW-0472">Membrane</keyword>
<keyword evidence="10" id="KW-1185">Reference proteome</keyword>
<dbReference type="SMART" id="SM00390">
    <property type="entry name" value="GoLoco"/>
    <property type="match status" value="3"/>
</dbReference>
<evidence type="ECO:0000256" key="1">
    <source>
        <dbReference type="ARBA" id="ARBA00004370"/>
    </source>
</evidence>
<evidence type="ECO:0000313" key="12">
    <source>
        <dbReference type="RefSeq" id="XP_013883589.1"/>
    </source>
</evidence>
<dbReference type="InterPro" id="IPR011990">
    <property type="entry name" value="TPR-like_helical_dom_sf"/>
</dbReference>
<dbReference type="InterPro" id="IPR052386">
    <property type="entry name" value="GPSM"/>
</dbReference>
<dbReference type="Proteomes" id="UP000192220">
    <property type="component" value="Unplaced"/>
</dbReference>
<dbReference type="Gene3D" id="1.25.40.10">
    <property type="entry name" value="Tetratricopeptide repeat domain"/>
    <property type="match status" value="2"/>
</dbReference>
<dbReference type="CTD" id="100004265"/>
<evidence type="ECO:0000256" key="3">
    <source>
        <dbReference type="ARBA" id="ARBA00022475"/>
    </source>
</evidence>
<dbReference type="PROSITE" id="PS50877">
    <property type="entry name" value="GOLOCO"/>
    <property type="match status" value="3"/>
</dbReference>
<dbReference type="PANTHER" id="PTHR45954:SF1">
    <property type="entry name" value="LD33695P"/>
    <property type="match status" value="1"/>
</dbReference>
<dbReference type="RefSeq" id="XP_013883588.1">
    <property type="nucleotide sequence ID" value="XM_014028134.1"/>
</dbReference>
<dbReference type="RefSeq" id="XP_013883589.1">
    <property type="nucleotide sequence ID" value="XM_014028135.1"/>
</dbReference>
<keyword evidence="4" id="KW-0963">Cytoplasm</keyword>
<accession>A0A2I4CUB7</accession>
<name>A0A2I4CUB7_AUSLI</name>
<keyword evidence="7" id="KW-0802">TPR repeat</keyword>
<organism evidence="10 11">
    <name type="scientific">Austrofundulus limnaeus</name>
    <name type="common">Annual killifish</name>
    <dbReference type="NCBI Taxonomy" id="52670"/>
    <lineage>
        <taxon>Eukaryota</taxon>
        <taxon>Metazoa</taxon>
        <taxon>Chordata</taxon>
        <taxon>Craniata</taxon>
        <taxon>Vertebrata</taxon>
        <taxon>Euteleostomi</taxon>
        <taxon>Actinopterygii</taxon>
        <taxon>Neopterygii</taxon>
        <taxon>Teleostei</taxon>
        <taxon>Neoteleostei</taxon>
        <taxon>Acanthomorphata</taxon>
        <taxon>Ovalentaria</taxon>
        <taxon>Atherinomorphae</taxon>
        <taxon>Cyprinodontiformes</taxon>
        <taxon>Rivulidae</taxon>
        <taxon>Austrofundulus</taxon>
    </lineage>
</organism>
<dbReference type="OrthoDB" id="8447133at2759"/>
<dbReference type="STRING" id="52670.A0A2I4CUB7"/>
<keyword evidence="3" id="KW-1003">Cell membrane</keyword>
<proteinExistence type="predicted"/>
<sequence>MAEKNLPTPTSGSSPAHNGTIGVVSKRSPSSHQNGSLEPGLERQSPRKSRTPASTSPLRTLRALRGLRTPATSSGSEEASSSSRPRGQSFGSVLSSRTRSITAKDKASVCCCRPSWCSQSDSEPIKSSHQAEPEALLDLILESQSQRLDDQRASLSLLPDSEPAALCGACSPDQNSVPSLDFYYMLIHYQSDRMEDQRSSLPHLDDVTGLVPEGQEDFFSLIQRVQSRRMDEQRASMMLRSSEEVQDLEPTGSAHHHHHHH</sequence>
<dbReference type="KEGG" id="alim:106532128"/>
<dbReference type="GO" id="GO:0005938">
    <property type="term" value="C:cell cortex"/>
    <property type="evidence" value="ECO:0007669"/>
    <property type="project" value="TreeGrafter"/>
</dbReference>
<reference evidence="11 12" key="1">
    <citation type="submission" date="2025-04" db="UniProtKB">
        <authorList>
            <consortium name="RefSeq"/>
        </authorList>
    </citation>
    <scope>IDENTIFICATION</scope>
    <source>
        <strain evidence="11 12">Quisiro</strain>
        <tissue evidence="11 12">Liver</tissue>
    </source>
</reference>
<dbReference type="Pfam" id="PF02188">
    <property type="entry name" value="GoLoco"/>
    <property type="match status" value="2"/>
</dbReference>
<dbReference type="GO" id="GO:0000132">
    <property type="term" value="P:establishment of mitotic spindle orientation"/>
    <property type="evidence" value="ECO:0007669"/>
    <property type="project" value="TreeGrafter"/>
</dbReference>
<dbReference type="InterPro" id="IPR003109">
    <property type="entry name" value="GoLoco_motif"/>
</dbReference>
<feature type="region of interest" description="Disordered" evidence="9">
    <location>
        <begin position="1"/>
        <end position="98"/>
    </location>
</feature>
<dbReference type="GO" id="GO:0016020">
    <property type="term" value="C:membrane"/>
    <property type="evidence" value="ECO:0007669"/>
    <property type="project" value="UniProtKB-SubCell"/>
</dbReference>
<keyword evidence="5" id="KW-0597">Phosphoprotein</keyword>
<feature type="compositionally biased region" description="Polar residues" evidence="9">
    <location>
        <begin position="27"/>
        <end position="36"/>
    </location>
</feature>
<evidence type="ECO:0000313" key="11">
    <source>
        <dbReference type="RefSeq" id="XP_013883588.1"/>
    </source>
</evidence>